<dbReference type="EMBL" id="LR025744">
    <property type="protein sequence ID" value="VBB16576.1"/>
    <property type="molecule type" value="Genomic_DNA"/>
</dbReference>
<feature type="compositionally biased region" description="Polar residues" evidence="1">
    <location>
        <begin position="56"/>
        <end position="80"/>
    </location>
</feature>
<evidence type="ECO:0000313" key="2">
    <source>
        <dbReference type="EMBL" id="VBB16576.1"/>
    </source>
</evidence>
<dbReference type="Proteomes" id="UP000268684">
    <property type="component" value="Chromosome III"/>
</dbReference>
<feature type="region of interest" description="Disordered" evidence="1">
    <location>
        <begin position="100"/>
        <end position="139"/>
    </location>
</feature>
<proteinExistence type="predicted"/>
<feature type="compositionally biased region" description="Polar residues" evidence="1">
    <location>
        <begin position="34"/>
        <end position="43"/>
    </location>
</feature>
<feature type="region of interest" description="Disordered" evidence="1">
    <location>
        <begin position="1"/>
        <end position="88"/>
    </location>
</feature>
<evidence type="ECO:0000256" key="1">
    <source>
        <dbReference type="SAM" id="MobiDB-lite"/>
    </source>
</evidence>
<feature type="compositionally biased region" description="Polar residues" evidence="1">
    <location>
        <begin position="105"/>
        <end position="115"/>
    </location>
</feature>
<dbReference type="RefSeq" id="WP_163013050.1">
    <property type="nucleotide sequence ID" value="NZ_CBCORX010000009.1"/>
</dbReference>
<evidence type="ECO:0000313" key="3">
    <source>
        <dbReference type="Proteomes" id="UP000268684"/>
    </source>
</evidence>
<dbReference type="GeneID" id="71059192"/>
<name>A0AAJ5T8E8_9BURK</name>
<feature type="compositionally biased region" description="Polar residues" evidence="1">
    <location>
        <begin position="192"/>
        <end position="208"/>
    </location>
</feature>
<organism evidence="2 3">
    <name type="scientific">Burkholderia stabilis</name>
    <dbReference type="NCBI Taxonomy" id="95485"/>
    <lineage>
        <taxon>Bacteria</taxon>
        <taxon>Pseudomonadati</taxon>
        <taxon>Pseudomonadota</taxon>
        <taxon>Betaproteobacteria</taxon>
        <taxon>Burkholderiales</taxon>
        <taxon>Burkholderiaceae</taxon>
        <taxon>Burkholderia</taxon>
        <taxon>Burkholderia cepacia complex</taxon>
    </lineage>
</organism>
<keyword evidence="3" id="KW-1185">Reference proteome</keyword>
<protein>
    <submittedName>
        <fullName evidence="2">Uncharacterized protein</fullName>
    </submittedName>
</protein>
<reference evidence="2 3" key="1">
    <citation type="submission" date="2017-11" db="EMBL/GenBank/DDBJ databases">
        <authorList>
            <person name="Seth-Smith MB H."/>
        </authorList>
    </citation>
    <scope>NUCLEOTIDE SEQUENCE [LARGE SCALE GENOMIC DNA]</scope>
    <source>
        <strain evidence="2">E</strain>
    </source>
</reference>
<sequence length="256" mass="26376">MSTTINIITSNQPDSTNFSPTNANRSAASDAPDSATNGFTTEPGQFAAIVKRSANGDDSQGDNQTITISVPKDQTSNSAYNPDVYGNKNQSAKTITINIDGDDATQGNGNNTSAAKSDRSPNVAVNGQNNGGADGQGLHPVKLSSDKGTVQVLEDSKGNLYDKSGKSIGKKEMVNGEPKYTFDSGKSEAATVLSTGGTNGKNQTSGRQTFGPGELTASAGDLRGSKGEKDDLQATGEIEQISQYGSVNTNGQTVVV</sequence>
<feature type="region of interest" description="Disordered" evidence="1">
    <location>
        <begin position="191"/>
        <end position="234"/>
    </location>
</feature>
<dbReference type="AlphaFoldDB" id="A0AAJ5T8E8"/>
<gene>
    <name evidence="2" type="ORF">BSTAB16_6783</name>
</gene>
<feature type="compositionally biased region" description="Basic and acidic residues" evidence="1">
    <location>
        <begin position="223"/>
        <end position="232"/>
    </location>
</feature>
<feature type="compositionally biased region" description="Polar residues" evidence="1">
    <location>
        <begin position="1"/>
        <end position="27"/>
    </location>
</feature>
<accession>A0AAJ5T8E8</accession>